<sequence>MWPPEGGLGAIPCRYLPRGSSAPDPNRMKRLISGFLFILASLAAAQACTGRLVQHALGETCVTGTPKRVVALEWTYVEYLLALGVQPAAMADIRGYHEWVKIPVALDRSVPDVGTRQQPSLERIAAIKPDLILAPSFRVTQTYGRLSQIAPTIAFNPFPEDGSSQFDRVLRDFQTVAELVGKGDQGRRVRIQMETRFAQARRLLEQAKRSGESFVLVQAFTSQNVGTMRLFTRNSIASEILERIGLKNAWSDRPQVYGYSTMGLEGLASIKADNFFYIVQDDDNVFLSPSVEPLWKNLEPVRNNRAYRLSGQTWTFGGPLSAETLVNAVITAMLRR</sequence>
<organism evidence="6 7">
    <name type="scientific">Meiothermus taiwanensis WR-220</name>
    <dbReference type="NCBI Taxonomy" id="1339250"/>
    <lineage>
        <taxon>Bacteria</taxon>
        <taxon>Thermotogati</taxon>
        <taxon>Deinococcota</taxon>
        <taxon>Deinococci</taxon>
        <taxon>Thermales</taxon>
        <taxon>Thermaceae</taxon>
        <taxon>Meiothermus</taxon>
    </lineage>
</organism>
<dbReference type="InterPro" id="IPR002491">
    <property type="entry name" value="ABC_transptr_periplasmic_BD"/>
</dbReference>
<evidence type="ECO:0000313" key="7">
    <source>
        <dbReference type="Proteomes" id="UP000263013"/>
    </source>
</evidence>
<evidence type="ECO:0000256" key="2">
    <source>
        <dbReference type="ARBA" id="ARBA00008814"/>
    </source>
</evidence>
<keyword evidence="3" id="KW-0813">Transport</keyword>
<gene>
    <name evidence="6" type="ORF">Mtai_v1c20360</name>
</gene>
<protein>
    <submittedName>
        <fullName evidence="6">Periplasmic binding protein</fullName>
    </submittedName>
</protein>
<dbReference type="Proteomes" id="UP000263013">
    <property type="component" value="Chromosome"/>
</dbReference>
<dbReference type="PRINTS" id="PR01715">
    <property type="entry name" value="FERRIBNDNGPP"/>
</dbReference>
<keyword evidence="4" id="KW-0732">Signal</keyword>
<dbReference type="InterPro" id="IPR051313">
    <property type="entry name" value="Bact_iron-sidero_bind"/>
</dbReference>
<keyword evidence="7" id="KW-1185">Reference proteome</keyword>
<reference evidence="6 7" key="1">
    <citation type="submission" date="2017-05" db="EMBL/GenBank/DDBJ databases">
        <title>Complete genome sequence of Meiothermus taiwanensis WR-220.</title>
        <authorList>
            <person name="Wu W.-L."/>
            <person name="Lo W.-S."/>
            <person name="Kuo C.-H."/>
            <person name="Wu S.-H."/>
        </authorList>
    </citation>
    <scope>NUCLEOTIDE SEQUENCE [LARGE SCALE GENOMIC DNA]</scope>
    <source>
        <strain evidence="6 7">WR-220</strain>
    </source>
</reference>
<accession>A0ABM6WJR9</accession>
<dbReference type="EMBL" id="CP021130">
    <property type="protein sequence ID" value="AWR87269.1"/>
    <property type="molecule type" value="Genomic_DNA"/>
</dbReference>
<dbReference type="CDD" id="cd01146">
    <property type="entry name" value="FhuD"/>
    <property type="match status" value="1"/>
</dbReference>
<dbReference type="PANTHER" id="PTHR30532:SF1">
    <property type="entry name" value="IRON(3+)-HYDROXAMATE-BINDING PROTEIN FHUD"/>
    <property type="match status" value="1"/>
</dbReference>
<evidence type="ECO:0000259" key="5">
    <source>
        <dbReference type="PROSITE" id="PS50983"/>
    </source>
</evidence>
<evidence type="ECO:0000256" key="3">
    <source>
        <dbReference type="ARBA" id="ARBA00022448"/>
    </source>
</evidence>
<feature type="domain" description="Fe/B12 periplasmic-binding" evidence="5">
    <location>
        <begin position="68"/>
        <end position="336"/>
    </location>
</feature>
<dbReference type="PROSITE" id="PS50983">
    <property type="entry name" value="FE_B12_PBP"/>
    <property type="match status" value="1"/>
</dbReference>
<dbReference type="Pfam" id="PF01497">
    <property type="entry name" value="Peripla_BP_2"/>
    <property type="match status" value="1"/>
</dbReference>
<evidence type="ECO:0000313" key="6">
    <source>
        <dbReference type="EMBL" id="AWR87269.1"/>
    </source>
</evidence>
<dbReference type="PANTHER" id="PTHR30532">
    <property type="entry name" value="IRON III DICITRATE-BINDING PERIPLASMIC PROTEIN"/>
    <property type="match status" value="1"/>
</dbReference>
<proteinExistence type="inferred from homology"/>
<dbReference type="SUPFAM" id="SSF53807">
    <property type="entry name" value="Helical backbone' metal receptor"/>
    <property type="match status" value="1"/>
</dbReference>
<evidence type="ECO:0000256" key="1">
    <source>
        <dbReference type="ARBA" id="ARBA00004196"/>
    </source>
</evidence>
<comment type="subcellular location">
    <subcellularLocation>
        <location evidence="1">Cell envelope</location>
    </subcellularLocation>
</comment>
<evidence type="ECO:0000256" key="4">
    <source>
        <dbReference type="ARBA" id="ARBA00022729"/>
    </source>
</evidence>
<name>A0ABM6WJR9_9DEIN</name>
<dbReference type="Gene3D" id="3.40.50.1980">
    <property type="entry name" value="Nitrogenase molybdenum iron protein domain"/>
    <property type="match status" value="2"/>
</dbReference>
<comment type="similarity">
    <text evidence="2">Belongs to the bacterial solute-binding protein 8 family.</text>
</comment>